<dbReference type="AlphaFoldDB" id="A0A2B7YGQ0"/>
<evidence type="ECO:0008006" key="4">
    <source>
        <dbReference type="Google" id="ProtNLM"/>
    </source>
</evidence>
<dbReference type="Proteomes" id="UP000222862">
    <property type="component" value="Unassembled WGS sequence"/>
</dbReference>
<sequence>MAVKVRLEKEGFIKDGFVGYSYTSVFFNVWLPAFRLDFNGFVIFFGTLMFIQFLPAFLLIYIVLNPYEIQNSQTFLFIRVALWSIPFILGAWYNQYYTKKLLKEGWRPLENDEYSSAILKAYHYLDYTDTELINDEKIQRYNNFLLTTRTREKKKAFAFSGYIIIIIIFLYFLFKN</sequence>
<name>A0A2B7YGQ0_FUSNP</name>
<feature type="transmembrane region" description="Helical" evidence="1">
    <location>
        <begin position="41"/>
        <end position="64"/>
    </location>
</feature>
<dbReference type="RefSeq" id="WP_098703259.1">
    <property type="nucleotide sequence ID" value="NZ_CP077110.1"/>
</dbReference>
<keyword evidence="1" id="KW-1133">Transmembrane helix</keyword>
<dbReference type="EMBL" id="NJGI01000005">
    <property type="protein sequence ID" value="PGH20455.1"/>
    <property type="molecule type" value="Genomic_DNA"/>
</dbReference>
<comment type="caution">
    <text evidence="2">The sequence shown here is derived from an EMBL/GenBank/DDBJ whole genome shotgun (WGS) entry which is preliminary data.</text>
</comment>
<protein>
    <recommendedName>
        <fullName evidence="4">HrgC protein</fullName>
    </recommendedName>
</protein>
<evidence type="ECO:0000313" key="3">
    <source>
        <dbReference type="Proteomes" id="UP000222862"/>
    </source>
</evidence>
<reference evidence="2 3" key="1">
    <citation type="submission" date="2017-06" db="EMBL/GenBank/DDBJ databases">
        <title>Genome sequencing of Fusobacterium nucleatum subsp. polymorphum KCOM 1232 (=ChDC F37).</title>
        <authorList>
            <person name="Kook J.-K."/>
            <person name="Park S.-N."/>
            <person name="Lim Y.K."/>
            <person name="Roh H."/>
        </authorList>
    </citation>
    <scope>NUCLEOTIDE SEQUENCE [LARGE SCALE GENOMIC DNA]</scope>
    <source>
        <strain evidence="3">KCOM 1232 ( ChDC F37)</strain>
    </source>
</reference>
<feature type="transmembrane region" description="Helical" evidence="1">
    <location>
        <begin position="156"/>
        <end position="174"/>
    </location>
</feature>
<evidence type="ECO:0000313" key="2">
    <source>
        <dbReference type="EMBL" id="PGH20455.1"/>
    </source>
</evidence>
<feature type="transmembrane region" description="Helical" evidence="1">
    <location>
        <begin position="76"/>
        <end position="93"/>
    </location>
</feature>
<gene>
    <name evidence="2" type="ORF">RN96_09645</name>
</gene>
<keyword evidence="1" id="KW-0472">Membrane</keyword>
<evidence type="ECO:0000256" key="1">
    <source>
        <dbReference type="SAM" id="Phobius"/>
    </source>
</evidence>
<accession>A0A2B7YGQ0</accession>
<proteinExistence type="predicted"/>
<keyword evidence="1" id="KW-0812">Transmembrane</keyword>
<feature type="transmembrane region" description="Helical" evidence="1">
    <location>
        <begin position="17"/>
        <end position="34"/>
    </location>
</feature>
<organism evidence="2 3">
    <name type="scientific">Fusobacterium nucleatum subsp. polymorphum</name>
    <name type="common">Fusobacterium polymorphum</name>
    <dbReference type="NCBI Taxonomy" id="76857"/>
    <lineage>
        <taxon>Bacteria</taxon>
        <taxon>Fusobacteriati</taxon>
        <taxon>Fusobacteriota</taxon>
        <taxon>Fusobacteriia</taxon>
        <taxon>Fusobacteriales</taxon>
        <taxon>Fusobacteriaceae</taxon>
        <taxon>Fusobacterium</taxon>
    </lineage>
</organism>